<dbReference type="AlphaFoldDB" id="A0A1B1K865"/>
<proteinExistence type="predicted"/>
<name>A0A1B1K865_RHOOP</name>
<evidence type="ECO:0000256" key="1">
    <source>
        <dbReference type="SAM" id="Phobius"/>
    </source>
</evidence>
<feature type="transmembrane region" description="Helical" evidence="1">
    <location>
        <begin position="50"/>
        <end position="72"/>
    </location>
</feature>
<feature type="transmembrane region" description="Helical" evidence="1">
    <location>
        <begin position="102"/>
        <end position="121"/>
    </location>
</feature>
<sequence>MELLVRLFLGVLLVAHGLIHLMWFAPNDDPAWPFRLDRSWLISETTRKPVAIALVALTVAGFALLALAVWGVPGLASIWPGLAIGSAVASLIALVLFWDRQLLWGVAIDVALIVVALWRPGWTDRLG</sequence>
<dbReference type="EMBL" id="CP009111">
    <property type="protein sequence ID" value="ANS28797.1"/>
    <property type="molecule type" value="Genomic_DNA"/>
</dbReference>
<organism evidence="2 3">
    <name type="scientific">Rhodococcus opacus</name>
    <name type="common">Nocardia opaca</name>
    <dbReference type="NCBI Taxonomy" id="37919"/>
    <lineage>
        <taxon>Bacteria</taxon>
        <taxon>Bacillati</taxon>
        <taxon>Actinomycetota</taxon>
        <taxon>Actinomycetes</taxon>
        <taxon>Mycobacteriales</taxon>
        <taxon>Nocardiaceae</taxon>
        <taxon>Rhodococcus</taxon>
    </lineage>
</organism>
<dbReference type="RefSeq" id="WP_065491429.1">
    <property type="nucleotide sequence ID" value="NZ_CP009111.1"/>
</dbReference>
<keyword evidence="1" id="KW-0812">Transmembrane</keyword>
<reference evidence="2 3" key="1">
    <citation type="submission" date="2014-07" db="EMBL/GenBank/DDBJ databases">
        <authorList>
            <person name="Zhang J.E."/>
            <person name="Yang H."/>
            <person name="Guo J."/>
            <person name="Deng Z."/>
            <person name="Luo H."/>
            <person name="Luo M."/>
            <person name="Zhao B."/>
        </authorList>
    </citation>
    <scope>NUCLEOTIDE SEQUENCE [LARGE SCALE GENOMIC DNA]</scope>
    <source>
        <strain evidence="2 3">1CP</strain>
    </source>
</reference>
<dbReference type="PATRIC" id="fig|37919.13.peg.4325"/>
<evidence type="ECO:0008006" key="4">
    <source>
        <dbReference type="Google" id="ProtNLM"/>
    </source>
</evidence>
<protein>
    <recommendedName>
        <fullName evidence="4">ABC transporter permease</fullName>
    </recommendedName>
</protein>
<feature type="transmembrane region" description="Helical" evidence="1">
    <location>
        <begin position="78"/>
        <end position="97"/>
    </location>
</feature>
<evidence type="ECO:0000313" key="3">
    <source>
        <dbReference type="Proteomes" id="UP000186108"/>
    </source>
</evidence>
<evidence type="ECO:0000313" key="2">
    <source>
        <dbReference type="EMBL" id="ANS28797.1"/>
    </source>
</evidence>
<accession>A0A1B1K865</accession>
<feature type="transmembrane region" description="Helical" evidence="1">
    <location>
        <begin position="6"/>
        <end position="25"/>
    </location>
</feature>
<keyword evidence="1" id="KW-1133">Transmembrane helix</keyword>
<dbReference type="Proteomes" id="UP000186108">
    <property type="component" value="Chromosome"/>
</dbReference>
<keyword evidence="1" id="KW-0472">Membrane</keyword>
<gene>
    <name evidence="2" type="ORF">R1CP_20585</name>
</gene>